<dbReference type="InterPro" id="IPR002557">
    <property type="entry name" value="Chitin-bd_dom"/>
</dbReference>
<reference evidence="4" key="1">
    <citation type="journal article" date="2015" name="Proc. Natl. Acad. Sci. U.S.A.">
        <title>Genome sequence of the Asian Tiger mosquito, Aedes albopictus, reveals insights into its biology, genetics, and evolution.</title>
        <authorList>
            <person name="Chen X.G."/>
            <person name="Jiang X."/>
            <person name="Gu J."/>
            <person name="Xu M."/>
            <person name="Wu Y."/>
            <person name="Deng Y."/>
            <person name="Zhang C."/>
            <person name="Bonizzoni M."/>
            <person name="Dermauw W."/>
            <person name="Vontas J."/>
            <person name="Armbruster P."/>
            <person name="Huang X."/>
            <person name="Yang Y."/>
            <person name="Zhang H."/>
            <person name="He W."/>
            <person name="Peng H."/>
            <person name="Liu Y."/>
            <person name="Wu K."/>
            <person name="Chen J."/>
            <person name="Lirakis M."/>
            <person name="Topalis P."/>
            <person name="Van Leeuwen T."/>
            <person name="Hall A.B."/>
            <person name="Jiang X."/>
            <person name="Thorpe C."/>
            <person name="Mueller R.L."/>
            <person name="Sun C."/>
            <person name="Waterhouse R.M."/>
            <person name="Yan G."/>
            <person name="Tu Z.J."/>
            <person name="Fang X."/>
            <person name="James A.A."/>
        </authorList>
    </citation>
    <scope>NUCLEOTIDE SEQUENCE [LARGE SCALE GENOMIC DNA]</scope>
    <source>
        <strain evidence="4">Foshan</strain>
    </source>
</reference>
<protein>
    <recommendedName>
        <fullName evidence="2">Chitin-binding type-2 domain-containing protein</fullName>
    </recommendedName>
</protein>
<organism evidence="3 4">
    <name type="scientific">Aedes albopictus</name>
    <name type="common">Asian tiger mosquito</name>
    <name type="synonym">Stegomyia albopicta</name>
    <dbReference type="NCBI Taxonomy" id="7160"/>
    <lineage>
        <taxon>Eukaryota</taxon>
        <taxon>Metazoa</taxon>
        <taxon>Ecdysozoa</taxon>
        <taxon>Arthropoda</taxon>
        <taxon>Hexapoda</taxon>
        <taxon>Insecta</taxon>
        <taxon>Pterygota</taxon>
        <taxon>Neoptera</taxon>
        <taxon>Endopterygota</taxon>
        <taxon>Diptera</taxon>
        <taxon>Nematocera</taxon>
        <taxon>Culicoidea</taxon>
        <taxon>Culicidae</taxon>
        <taxon>Culicinae</taxon>
        <taxon>Aedini</taxon>
        <taxon>Aedes</taxon>
        <taxon>Stegomyia</taxon>
    </lineage>
</organism>
<evidence type="ECO:0000259" key="2">
    <source>
        <dbReference type="PROSITE" id="PS50940"/>
    </source>
</evidence>
<dbReference type="Proteomes" id="UP000069940">
    <property type="component" value="Unassembled WGS sequence"/>
</dbReference>
<feature type="chain" id="PRO_5046685960" description="Chitin-binding type-2 domain-containing protein" evidence="1">
    <location>
        <begin position="22"/>
        <end position="264"/>
    </location>
</feature>
<name>A0ABM1ZEI5_AEDAL</name>
<dbReference type="Gene3D" id="2.170.140.10">
    <property type="entry name" value="Chitin binding domain"/>
    <property type="match status" value="2"/>
</dbReference>
<feature type="domain" description="Chitin-binding type-2" evidence="2">
    <location>
        <begin position="102"/>
        <end position="159"/>
    </location>
</feature>
<accession>A0ABM1ZEI5</accession>
<sequence length="264" mass="28831">METTDLLYFAIFILNPMSSIAQEVPGSLVPSSNLNPTVTGSGTTCDGRNYYTTCSDCTTVLSCIGPSSDARSCQSVSPGKPFCDDGTCSANRPINGNCQISSFTCTSAGYFPDPSNCGIYHYCGQALEPASTYQCPPKYVYNAASHMCRQRTQNSNCVTVKCNRNALFVPYGNSKTYFAYCQYDDAANSVINVFMFKCVDYATFDGSGCVFICPTQGSFAHPDPRKYYQCYYSQSKLVYSVKQCSKGKVFDNSSKVCVTPVTPY</sequence>
<dbReference type="SUPFAM" id="SSF57625">
    <property type="entry name" value="Invertebrate chitin-binding proteins"/>
    <property type="match status" value="2"/>
</dbReference>
<evidence type="ECO:0000313" key="3">
    <source>
        <dbReference type="EnsemblMetazoa" id="AALFPA23_017679.P25909"/>
    </source>
</evidence>
<reference evidence="3" key="2">
    <citation type="submission" date="2025-05" db="UniProtKB">
        <authorList>
            <consortium name="EnsemblMetazoa"/>
        </authorList>
    </citation>
    <scope>IDENTIFICATION</scope>
    <source>
        <strain evidence="3">Foshan</strain>
    </source>
</reference>
<evidence type="ECO:0000313" key="4">
    <source>
        <dbReference type="Proteomes" id="UP000069940"/>
    </source>
</evidence>
<dbReference type="SMART" id="SM00494">
    <property type="entry name" value="ChtBD2"/>
    <property type="match status" value="2"/>
</dbReference>
<dbReference type="GeneID" id="109406557"/>
<evidence type="ECO:0000256" key="1">
    <source>
        <dbReference type="SAM" id="SignalP"/>
    </source>
</evidence>
<feature type="signal peptide" evidence="1">
    <location>
        <begin position="1"/>
        <end position="21"/>
    </location>
</feature>
<keyword evidence="1" id="KW-0732">Signal</keyword>
<proteinExistence type="predicted"/>
<dbReference type="PROSITE" id="PS50940">
    <property type="entry name" value="CHIT_BIND_II"/>
    <property type="match status" value="1"/>
</dbReference>
<dbReference type="Pfam" id="PF01607">
    <property type="entry name" value="CBM_14"/>
    <property type="match status" value="2"/>
</dbReference>
<keyword evidence="4" id="KW-1185">Reference proteome</keyword>
<dbReference type="EnsemblMetazoa" id="AALFPA23_017679.R25909">
    <property type="protein sequence ID" value="AALFPA23_017679.P25909"/>
    <property type="gene ID" value="AALFPA23_017679"/>
</dbReference>
<dbReference type="RefSeq" id="XP_019535198.3">
    <property type="nucleotide sequence ID" value="XM_019679653.3"/>
</dbReference>
<dbReference type="InterPro" id="IPR036508">
    <property type="entry name" value="Chitin-bd_dom_sf"/>
</dbReference>